<dbReference type="EMBL" id="CP130612">
    <property type="protein sequence ID" value="WKW11861.1"/>
    <property type="molecule type" value="Genomic_DNA"/>
</dbReference>
<keyword evidence="1" id="KW-0808">Transferase</keyword>
<keyword evidence="1" id="KW-0489">Methyltransferase</keyword>
<accession>A0AA49Q7H1</accession>
<name>A0AA49Q4H5_9BACT</name>
<dbReference type="SUPFAM" id="SSF53335">
    <property type="entry name" value="S-adenosyl-L-methionine-dependent methyltransferases"/>
    <property type="match status" value="1"/>
</dbReference>
<gene>
    <name evidence="1" type="ORF">Strain138_001129</name>
    <name evidence="2" type="ORF">Strain318_001129</name>
</gene>
<sequence>MTHDPSRIGSSFRDPSGFLFRRDGVLLRQVQERYRPHYEQLKSSGLYAALTAEGLLVPHEERPLREAAAPGAAFVLQPELLPFISLPYEWCFAQRQAAALLTLRVQEMALAHGMTLKDASAFNVQFRGVQPVLIDTLSFERYDEGRPWVAYRQFCQHFLAPLVLQARLDVRLGALLRQYLDGIPLDLASTLLPRRSWMSPAVLMHIHLHAQSIAKHAATEGARSGTRPGAAPATARVSKIGLEGLLASLKGAVSSLRWQAGTEWGAYEETHNYDAAGRASKQGLVADFVRAANAQRVIDLGANAGEYSRVARDAGATLVVAADGDPMAVERGFRRLREAGESGVHPLLVDLTNPAPAQGWDHAEWPALAERGPFDAVLALALVHHLAIGNNVPLGGVAQLLAHLGTQVIIEWVPKPDPQVQRLLSAREDIFDGYTEEGLVAAFAAVGLHPRQRVAVGTSGRTLFRFAA</sequence>
<dbReference type="Gene3D" id="3.40.50.150">
    <property type="entry name" value="Vaccinia Virus protein VP39"/>
    <property type="match status" value="1"/>
</dbReference>
<dbReference type="AlphaFoldDB" id="A0AA49Q4H5"/>
<dbReference type="KEGG" id="pspc:Strain318_001129"/>
<dbReference type="GO" id="GO:0008168">
    <property type="term" value="F:methyltransferase activity"/>
    <property type="evidence" value="ECO:0007669"/>
    <property type="project" value="UniProtKB-KW"/>
</dbReference>
<dbReference type="GO" id="GO:0032259">
    <property type="term" value="P:methylation"/>
    <property type="evidence" value="ECO:0007669"/>
    <property type="project" value="UniProtKB-KW"/>
</dbReference>
<dbReference type="Proteomes" id="UP001229955">
    <property type="component" value="Chromosome"/>
</dbReference>
<accession>A0AA49Q4H5</accession>
<dbReference type="EMBL" id="CP130613">
    <property type="protein sequence ID" value="WKW14771.1"/>
    <property type="molecule type" value="Genomic_DNA"/>
</dbReference>
<reference evidence="1" key="1">
    <citation type="submission" date="2023-07" db="EMBL/GenBank/DDBJ databases">
        <authorList>
            <person name="Haufschild T."/>
            <person name="Kallscheuer N."/>
            <person name="Hammer J."/>
            <person name="Kohn T."/>
            <person name="Kabuu M."/>
            <person name="Jogler M."/>
            <person name="Wohfarth N."/>
            <person name="Heuer A."/>
            <person name="Rohde M."/>
            <person name="van Teeseling M.C.F."/>
            <person name="Jogler C."/>
        </authorList>
    </citation>
    <scope>NUCLEOTIDE SEQUENCE</scope>
    <source>
        <strain evidence="1">Strain 138</strain>
        <strain evidence="2">Strain 318</strain>
    </source>
</reference>
<organism evidence="1">
    <name type="scientific">Pseudogemmatithrix spongiicola</name>
    <dbReference type="NCBI Taxonomy" id="3062599"/>
    <lineage>
        <taxon>Bacteria</taxon>
        <taxon>Pseudomonadati</taxon>
        <taxon>Gemmatimonadota</taxon>
        <taxon>Gemmatimonadia</taxon>
        <taxon>Gemmatimonadales</taxon>
        <taxon>Gemmatimonadaceae</taxon>
        <taxon>Pseudogemmatithrix</taxon>
    </lineage>
</organism>
<protein>
    <submittedName>
        <fullName evidence="1">Class I SAM-dependent methyltransferase</fullName>
    </submittedName>
</protein>
<evidence type="ECO:0000313" key="3">
    <source>
        <dbReference type="Proteomes" id="UP001229955"/>
    </source>
</evidence>
<dbReference type="CDD" id="cd02440">
    <property type="entry name" value="AdoMet_MTases"/>
    <property type="match status" value="1"/>
</dbReference>
<keyword evidence="3" id="KW-1185">Reference proteome</keyword>
<evidence type="ECO:0000313" key="1">
    <source>
        <dbReference type="EMBL" id="WKW11861.1"/>
    </source>
</evidence>
<proteinExistence type="predicted"/>
<dbReference type="InterPro" id="IPR029063">
    <property type="entry name" value="SAM-dependent_MTases_sf"/>
</dbReference>
<evidence type="ECO:0000313" key="2">
    <source>
        <dbReference type="EMBL" id="WKW14771.1"/>
    </source>
</evidence>
<dbReference type="RefSeq" id="WP_367887547.1">
    <property type="nucleotide sequence ID" value="NZ_CP130612.1"/>
</dbReference>